<reference evidence="1" key="1">
    <citation type="journal article" date="2023" name="Mol. Biol. Evol.">
        <title>Third-Generation Sequencing Reveals the Adaptive Role of the Epigenome in Three Deep-Sea Polychaetes.</title>
        <authorList>
            <person name="Perez M."/>
            <person name="Aroh O."/>
            <person name="Sun Y."/>
            <person name="Lan Y."/>
            <person name="Juniper S.K."/>
            <person name="Young C.R."/>
            <person name="Angers B."/>
            <person name="Qian P.Y."/>
        </authorList>
    </citation>
    <scope>NUCLEOTIDE SEQUENCE</scope>
    <source>
        <strain evidence="1">P08H-3</strain>
    </source>
</reference>
<accession>A0AAD9ISZ4</accession>
<dbReference type="Proteomes" id="UP001208570">
    <property type="component" value="Unassembled WGS sequence"/>
</dbReference>
<keyword evidence="2" id="KW-1185">Reference proteome</keyword>
<proteinExistence type="predicted"/>
<organism evidence="1 2">
    <name type="scientific">Paralvinella palmiformis</name>
    <dbReference type="NCBI Taxonomy" id="53620"/>
    <lineage>
        <taxon>Eukaryota</taxon>
        <taxon>Metazoa</taxon>
        <taxon>Spiralia</taxon>
        <taxon>Lophotrochozoa</taxon>
        <taxon>Annelida</taxon>
        <taxon>Polychaeta</taxon>
        <taxon>Sedentaria</taxon>
        <taxon>Canalipalpata</taxon>
        <taxon>Terebellida</taxon>
        <taxon>Terebelliformia</taxon>
        <taxon>Alvinellidae</taxon>
        <taxon>Paralvinella</taxon>
    </lineage>
</organism>
<evidence type="ECO:0000313" key="2">
    <source>
        <dbReference type="Proteomes" id="UP001208570"/>
    </source>
</evidence>
<dbReference type="AlphaFoldDB" id="A0AAD9ISZ4"/>
<comment type="caution">
    <text evidence="1">The sequence shown here is derived from an EMBL/GenBank/DDBJ whole genome shotgun (WGS) entry which is preliminary data.</text>
</comment>
<name>A0AAD9ISZ4_9ANNE</name>
<protein>
    <submittedName>
        <fullName evidence="1">Uncharacterized protein</fullName>
    </submittedName>
</protein>
<gene>
    <name evidence="1" type="ORF">LSH36_1525g00033</name>
</gene>
<sequence length="81" mass="8804">MTLVGECEVAPERCGAVIQAVSRHVCRAHIPGIDLLSQRSALRFADRGQIIGKKPTSQKLYLRLITGTSTLMEPLVVGKSM</sequence>
<dbReference type="EMBL" id="JAODUP010001522">
    <property type="protein sequence ID" value="KAK2139982.1"/>
    <property type="molecule type" value="Genomic_DNA"/>
</dbReference>
<evidence type="ECO:0000313" key="1">
    <source>
        <dbReference type="EMBL" id="KAK2139982.1"/>
    </source>
</evidence>